<reference evidence="1" key="1">
    <citation type="submission" date="2023-10" db="EMBL/GenBank/DDBJ databases">
        <authorList>
            <person name="Chen Y."/>
            <person name="Shah S."/>
            <person name="Dougan E. K."/>
            <person name="Thang M."/>
            <person name="Chan C."/>
        </authorList>
    </citation>
    <scope>NUCLEOTIDE SEQUENCE [LARGE SCALE GENOMIC DNA]</scope>
</reference>
<protein>
    <recommendedName>
        <fullName evidence="3">BZIP domain-containing protein</fullName>
    </recommendedName>
</protein>
<evidence type="ECO:0000313" key="1">
    <source>
        <dbReference type="EMBL" id="CAK0850494.1"/>
    </source>
</evidence>
<dbReference type="EMBL" id="CAUYUJ010015157">
    <property type="protein sequence ID" value="CAK0850494.1"/>
    <property type="molecule type" value="Genomic_DNA"/>
</dbReference>
<dbReference type="Proteomes" id="UP001189429">
    <property type="component" value="Unassembled WGS sequence"/>
</dbReference>
<sequence>SFWLKPASSPVVASSPAHGRSEVWRCRVLKRLVMAPEGSPSGDPGVCLRRSRAQRSAAQRRARAAANRGFAVARQEVEQLNAKVELLQQPRTTDLRAQQAIDVLPPPPERMSSPSGYGRSGRRYWFMRSWMLARRRILADEGARYALLSSSSTFTPRVELTGAASEAADRARHEPLAAESASNAEAAAGSRPVLQALEGGGAGGGARGACRGAAECAQGAWHEVHT</sequence>
<comment type="caution">
    <text evidence="1">The sequence shown here is derived from an EMBL/GenBank/DDBJ whole genome shotgun (WGS) entry which is preliminary data.</text>
</comment>
<feature type="non-terminal residue" evidence="1">
    <location>
        <position position="1"/>
    </location>
</feature>
<evidence type="ECO:0008006" key="3">
    <source>
        <dbReference type="Google" id="ProtNLM"/>
    </source>
</evidence>
<keyword evidence="2" id="KW-1185">Reference proteome</keyword>
<proteinExistence type="predicted"/>
<evidence type="ECO:0000313" key="2">
    <source>
        <dbReference type="Proteomes" id="UP001189429"/>
    </source>
</evidence>
<gene>
    <name evidence="1" type="ORF">PCOR1329_LOCUS42902</name>
</gene>
<name>A0ABN9TWL9_9DINO</name>
<accession>A0ABN9TWL9</accession>
<organism evidence="1 2">
    <name type="scientific">Prorocentrum cordatum</name>
    <dbReference type="NCBI Taxonomy" id="2364126"/>
    <lineage>
        <taxon>Eukaryota</taxon>
        <taxon>Sar</taxon>
        <taxon>Alveolata</taxon>
        <taxon>Dinophyceae</taxon>
        <taxon>Prorocentrales</taxon>
        <taxon>Prorocentraceae</taxon>
        <taxon>Prorocentrum</taxon>
    </lineage>
</organism>